<reference evidence="1" key="1">
    <citation type="journal article" date="2014" name="Front. Microbiol.">
        <title>High frequency of phylogenetically diverse reductive dehalogenase-homologous genes in deep subseafloor sedimentary metagenomes.</title>
        <authorList>
            <person name="Kawai M."/>
            <person name="Futagami T."/>
            <person name="Toyoda A."/>
            <person name="Takaki Y."/>
            <person name="Nishi S."/>
            <person name="Hori S."/>
            <person name="Arai W."/>
            <person name="Tsubouchi T."/>
            <person name="Morono Y."/>
            <person name="Uchiyama I."/>
            <person name="Ito T."/>
            <person name="Fujiyama A."/>
            <person name="Inagaki F."/>
            <person name="Takami H."/>
        </authorList>
    </citation>
    <scope>NUCLEOTIDE SEQUENCE</scope>
    <source>
        <strain evidence="1">Expedition CK06-06</strain>
    </source>
</reference>
<dbReference type="GO" id="GO:0030246">
    <property type="term" value="F:carbohydrate binding"/>
    <property type="evidence" value="ECO:0007669"/>
    <property type="project" value="InterPro"/>
</dbReference>
<dbReference type="Pfam" id="PF13620">
    <property type="entry name" value="CarboxypepD_reg"/>
    <property type="match status" value="1"/>
</dbReference>
<evidence type="ECO:0000313" key="1">
    <source>
        <dbReference type="EMBL" id="GAI63718.1"/>
    </source>
</evidence>
<dbReference type="EMBL" id="BARW01000384">
    <property type="protein sequence ID" value="GAI63718.1"/>
    <property type="molecule type" value="Genomic_DNA"/>
</dbReference>
<organism evidence="1">
    <name type="scientific">marine sediment metagenome</name>
    <dbReference type="NCBI Taxonomy" id="412755"/>
    <lineage>
        <taxon>unclassified sequences</taxon>
        <taxon>metagenomes</taxon>
        <taxon>ecological metagenomes</taxon>
    </lineage>
</organism>
<dbReference type="InterPro" id="IPR013784">
    <property type="entry name" value="Carb-bd-like_fold"/>
</dbReference>
<gene>
    <name evidence="1" type="ORF">S12H4_01793</name>
</gene>
<dbReference type="Gene3D" id="2.60.40.1120">
    <property type="entry name" value="Carboxypeptidase-like, regulatory domain"/>
    <property type="match status" value="1"/>
</dbReference>
<accession>X1Q655</accession>
<name>X1Q655_9ZZZZ</name>
<sequence length="84" mass="8977">MADIILVEGTNELNVGMTPIPPPVANLYGVVTDAETGYALDGVKVSLDGLVTYTDSLGRYAFEGLTPGSYTITFEKDGYETLVR</sequence>
<dbReference type="SUPFAM" id="SSF49452">
    <property type="entry name" value="Starch-binding domain-like"/>
    <property type="match status" value="1"/>
</dbReference>
<comment type="caution">
    <text evidence="1">The sequence shown here is derived from an EMBL/GenBank/DDBJ whole genome shotgun (WGS) entry which is preliminary data.</text>
</comment>
<protein>
    <submittedName>
        <fullName evidence="1">Uncharacterized protein</fullName>
    </submittedName>
</protein>
<dbReference type="AlphaFoldDB" id="X1Q655"/>
<proteinExistence type="predicted"/>